<evidence type="ECO:0000256" key="2">
    <source>
        <dbReference type="ARBA" id="ARBA00004533"/>
    </source>
</evidence>
<evidence type="ECO:0000256" key="3">
    <source>
        <dbReference type="ARBA" id="ARBA00010742"/>
    </source>
</evidence>
<evidence type="ECO:0000256" key="9">
    <source>
        <dbReference type="SAM" id="SignalP"/>
    </source>
</evidence>
<dbReference type="GO" id="GO:0042597">
    <property type="term" value="C:periplasmic space"/>
    <property type="evidence" value="ECO:0007669"/>
    <property type="project" value="UniProtKB-SubCell"/>
</dbReference>
<evidence type="ECO:0000256" key="8">
    <source>
        <dbReference type="ARBA" id="ARBA00023136"/>
    </source>
</evidence>
<evidence type="ECO:0000256" key="5">
    <source>
        <dbReference type="ARBA" id="ARBA00022475"/>
    </source>
</evidence>
<feature type="chain" id="PRO_5011983485" evidence="9">
    <location>
        <begin position="27"/>
        <end position="350"/>
    </location>
</feature>
<comment type="similarity">
    <text evidence="3">Belongs to the bacterial solute-binding protein SsuA/TauA family.</text>
</comment>
<dbReference type="Proteomes" id="UP000195913">
    <property type="component" value="Unassembled WGS sequence"/>
</dbReference>
<gene>
    <name evidence="10" type="ORF">FM101_08500</name>
</gene>
<dbReference type="SUPFAM" id="SSF53850">
    <property type="entry name" value="Periplasmic binding protein-like II"/>
    <property type="match status" value="1"/>
</dbReference>
<dbReference type="PANTHER" id="PTHR30024:SF47">
    <property type="entry name" value="TAURINE-BINDING PERIPLASMIC PROTEIN"/>
    <property type="match status" value="1"/>
</dbReference>
<protein>
    <submittedName>
        <fullName evidence="10">ABC-type probable sulfate transporter, periplasmic binding protein</fullName>
    </submittedName>
</protein>
<dbReference type="Gene3D" id="3.40.190.10">
    <property type="entry name" value="Periplasmic binding protein-like II"/>
    <property type="match status" value="2"/>
</dbReference>
<dbReference type="AlphaFoldDB" id="A0A1R4G7W9"/>
<dbReference type="EMBL" id="FUHW01000028">
    <property type="protein sequence ID" value="SJM64269.1"/>
    <property type="molecule type" value="Genomic_DNA"/>
</dbReference>
<sequence>MTVPLALLVGAALATLWVPTPFPAPAAAAQAGRGHPAEQLRLGYFGNVTHAPALVGVHRGFLARQVNAAGTELTTQVFNAGPAAVEALNAGAIDAAYLGPNPAIGSFTASAGSSLRVVAGATSGGAQLVVRPDITSPEQLRGTILASPQLGGTQDVALRSWLAGQGYAVAADGSGDVDINPTDNSQAFDLFTAGRIDGAWVPEPWASRLVLEAGAHVLVDERDLWDGSLTGGPGEFPSTVLVVDAVFAAEHPDTVTALVAGNAEAVSWLHEADADERAETINAGLQDAAGARLPDEVLARALSTTDFTTDPLPGAFDRLLKQGVAAGVTPQGSLEGLFDPATTPAKGTTR</sequence>
<keyword evidence="6" id="KW-0997">Cell inner membrane</keyword>
<feature type="signal peptide" evidence="9">
    <location>
        <begin position="1"/>
        <end position="26"/>
    </location>
</feature>
<proteinExistence type="inferred from homology"/>
<accession>A0A1R4G7W9</accession>
<reference evidence="10 11" key="1">
    <citation type="submission" date="2017-02" db="EMBL/GenBank/DDBJ databases">
        <authorList>
            <person name="Peterson S.W."/>
        </authorList>
    </citation>
    <scope>NUCLEOTIDE SEQUENCE [LARGE SCALE GENOMIC DNA]</scope>
    <source>
        <strain evidence="10 11">B Ar 00.02</strain>
    </source>
</reference>
<evidence type="ECO:0000313" key="11">
    <source>
        <dbReference type="Proteomes" id="UP000195913"/>
    </source>
</evidence>
<keyword evidence="11" id="KW-1185">Reference proteome</keyword>
<organism evidence="10 11">
    <name type="scientific">Arthrobacter rhombi</name>
    <dbReference type="NCBI Taxonomy" id="71253"/>
    <lineage>
        <taxon>Bacteria</taxon>
        <taxon>Bacillati</taxon>
        <taxon>Actinomycetota</taxon>
        <taxon>Actinomycetes</taxon>
        <taxon>Micrococcales</taxon>
        <taxon>Micrococcaceae</taxon>
        <taxon>Arthrobacter</taxon>
    </lineage>
</organism>
<dbReference type="Pfam" id="PF13379">
    <property type="entry name" value="NMT1_2"/>
    <property type="match status" value="1"/>
</dbReference>
<evidence type="ECO:0000256" key="7">
    <source>
        <dbReference type="ARBA" id="ARBA00022729"/>
    </source>
</evidence>
<evidence type="ECO:0000256" key="1">
    <source>
        <dbReference type="ARBA" id="ARBA00004418"/>
    </source>
</evidence>
<keyword evidence="5" id="KW-1003">Cell membrane</keyword>
<dbReference type="InterPro" id="IPR044527">
    <property type="entry name" value="NrtA/CpmA_ABC-bd_dom"/>
</dbReference>
<keyword evidence="4" id="KW-0813">Transport</keyword>
<evidence type="ECO:0000256" key="4">
    <source>
        <dbReference type="ARBA" id="ARBA00022448"/>
    </source>
</evidence>
<dbReference type="PANTHER" id="PTHR30024">
    <property type="entry name" value="ALIPHATIC SULFONATES-BINDING PROTEIN-RELATED"/>
    <property type="match status" value="1"/>
</dbReference>
<keyword evidence="8" id="KW-0472">Membrane</keyword>
<evidence type="ECO:0000256" key="6">
    <source>
        <dbReference type="ARBA" id="ARBA00022519"/>
    </source>
</evidence>
<keyword evidence="7 9" id="KW-0732">Signal</keyword>
<comment type="subcellular location">
    <subcellularLocation>
        <location evidence="2">Cell inner membrane</location>
    </subcellularLocation>
    <subcellularLocation>
        <location evidence="1">Periplasm</location>
    </subcellularLocation>
</comment>
<dbReference type="CDD" id="cd13553">
    <property type="entry name" value="PBP2_NrtA_CpmA_like"/>
    <property type="match status" value="1"/>
</dbReference>
<dbReference type="GO" id="GO:0005886">
    <property type="term" value="C:plasma membrane"/>
    <property type="evidence" value="ECO:0007669"/>
    <property type="project" value="UniProtKB-SubCell"/>
</dbReference>
<name>A0A1R4G7W9_9MICC</name>
<evidence type="ECO:0000313" key="10">
    <source>
        <dbReference type="EMBL" id="SJM64269.1"/>
    </source>
</evidence>